<proteinExistence type="predicted"/>
<dbReference type="Proteomes" id="UP000182658">
    <property type="component" value="Unassembled WGS sequence"/>
</dbReference>
<evidence type="ECO:0000313" key="2">
    <source>
        <dbReference type="Proteomes" id="UP000182658"/>
    </source>
</evidence>
<dbReference type="AlphaFoldDB" id="A0A1J7I794"/>
<dbReference type="InParanoid" id="A0A1J7I794"/>
<dbReference type="OrthoDB" id="4478691at2759"/>
<organism evidence="1 2">
    <name type="scientific">Coniochaeta ligniaria NRRL 30616</name>
    <dbReference type="NCBI Taxonomy" id="1408157"/>
    <lineage>
        <taxon>Eukaryota</taxon>
        <taxon>Fungi</taxon>
        <taxon>Dikarya</taxon>
        <taxon>Ascomycota</taxon>
        <taxon>Pezizomycotina</taxon>
        <taxon>Sordariomycetes</taxon>
        <taxon>Sordariomycetidae</taxon>
        <taxon>Coniochaetales</taxon>
        <taxon>Coniochaetaceae</taxon>
        <taxon>Coniochaeta</taxon>
    </lineage>
</organism>
<accession>A0A1J7I794</accession>
<dbReference type="EMBL" id="KV875107">
    <property type="protein sequence ID" value="OIW23293.1"/>
    <property type="molecule type" value="Genomic_DNA"/>
</dbReference>
<sequence>MSSPQKQHTHRKRATTRALLGDAYVEHVQDVLKRPHVEKDASSYPPDRLKRSLYYADATLRNRALDLKVSPLTSSLLTLYKASVKDLLLGNYDGNDDKEVLVAHVMTAERQMRAVEFLRLPWGEAASDIIRHLCELRRYEFAARYGDYTKDVCERLKVPSHSYIKARYIETSLAVESAYNASGLNLKAISATIAIYADRDSFVHMSMLQMVEEGIWQKLRAVLFCNVTDIPKVMPDHLRHTIPILEGVVEAVIDTYFTRRKDDPLNINYWDPKPSSYNMGTQLREEKKKKAKIALVAEEREKVANLAEERIKAMEDRHTSVGLLTAISGMPVPSGNVSPKKDLDHKEHGSWLEAHMKRKKAWDTMMAMGGQVHRRMDDYVSNHDSVQELVDPDVWFDMIEEDKETKEVQGGEG</sequence>
<name>A0A1J7I794_9PEZI</name>
<protein>
    <submittedName>
        <fullName evidence="1">Uncharacterized protein</fullName>
    </submittedName>
</protein>
<keyword evidence="2" id="KW-1185">Reference proteome</keyword>
<reference evidence="1 2" key="1">
    <citation type="submission" date="2016-10" db="EMBL/GenBank/DDBJ databases">
        <title>Draft genome sequence of Coniochaeta ligniaria NRRL30616, a lignocellulolytic fungus for bioabatement of inhibitors in plant biomass hydrolysates.</title>
        <authorList>
            <consortium name="DOE Joint Genome Institute"/>
            <person name="Jimenez D.J."/>
            <person name="Hector R.E."/>
            <person name="Riley R."/>
            <person name="Sun H."/>
            <person name="Grigoriev I.V."/>
            <person name="Van Elsas J.D."/>
            <person name="Nichols N.N."/>
        </authorList>
    </citation>
    <scope>NUCLEOTIDE SEQUENCE [LARGE SCALE GENOMIC DNA]</scope>
    <source>
        <strain evidence="1 2">NRRL 30616</strain>
    </source>
</reference>
<gene>
    <name evidence="1" type="ORF">CONLIGDRAFT_686731</name>
</gene>
<evidence type="ECO:0000313" key="1">
    <source>
        <dbReference type="EMBL" id="OIW23293.1"/>
    </source>
</evidence>